<keyword evidence="1" id="KW-0413">Isomerase</keyword>
<dbReference type="AlphaFoldDB" id="A0A6J6U3H6"/>
<dbReference type="PIRSF" id="PIRSF006241">
    <property type="entry name" value="HyI"/>
    <property type="match status" value="1"/>
</dbReference>
<feature type="domain" description="Xylose isomerase-like TIM barrel" evidence="2">
    <location>
        <begin position="46"/>
        <end position="245"/>
    </location>
</feature>
<protein>
    <submittedName>
        <fullName evidence="3">Unannotated protein</fullName>
    </submittedName>
</protein>
<dbReference type="InterPro" id="IPR036237">
    <property type="entry name" value="Xyl_isomerase-like_sf"/>
</dbReference>
<evidence type="ECO:0000259" key="2">
    <source>
        <dbReference type="Pfam" id="PF01261"/>
    </source>
</evidence>
<dbReference type="InterPro" id="IPR050417">
    <property type="entry name" value="Sugar_Epim/Isomerase"/>
</dbReference>
<reference evidence="3" key="1">
    <citation type="submission" date="2020-05" db="EMBL/GenBank/DDBJ databases">
        <authorList>
            <person name="Chiriac C."/>
            <person name="Salcher M."/>
            <person name="Ghai R."/>
            <person name="Kavagutti S V."/>
        </authorList>
    </citation>
    <scope>NUCLEOTIDE SEQUENCE</scope>
</reference>
<dbReference type="SUPFAM" id="SSF51658">
    <property type="entry name" value="Xylose isomerase-like"/>
    <property type="match status" value="1"/>
</dbReference>
<dbReference type="PANTHER" id="PTHR43489">
    <property type="entry name" value="ISOMERASE"/>
    <property type="match status" value="1"/>
</dbReference>
<dbReference type="InterPro" id="IPR026040">
    <property type="entry name" value="HyI-like"/>
</dbReference>
<dbReference type="InterPro" id="IPR013022">
    <property type="entry name" value="Xyl_isomerase-like_TIM-brl"/>
</dbReference>
<evidence type="ECO:0000313" key="3">
    <source>
        <dbReference type="EMBL" id="CAB4752909.1"/>
    </source>
</evidence>
<gene>
    <name evidence="3" type="ORF">UFOPK2852_00343</name>
</gene>
<organism evidence="3">
    <name type="scientific">freshwater metagenome</name>
    <dbReference type="NCBI Taxonomy" id="449393"/>
    <lineage>
        <taxon>unclassified sequences</taxon>
        <taxon>metagenomes</taxon>
        <taxon>ecological metagenomes</taxon>
    </lineage>
</organism>
<dbReference type="Pfam" id="PF01261">
    <property type="entry name" value="AP_endonuc_2"/>
    <property type="match status" value="1"/>
</dbReference>
<accession>A0A6J6U3H6</accession>
<name>A0A6J6U3H6_9ZZZZ</name>
<dbReference type="EMBL" id="CAEZZJ010000022">
    <property type="protein sequence ID" value="CAB4752909.1"/>
    <property type="molecule type" value="Genomic_DNA"/>
</dbReference>
<dbReference type="Gene3D" id="3.20.20.150">
    <property type="entry name" value="Divalent-metal-dependent TIM barrel enzymes"/>
    <property type="match status" value="1"/>
</dbReference>
<evidence type="ECO:0000256" key="1">
    <source>
        <dbReference type="ARBA" id="ARBA00023235"/>
    </source>
</evidence>
<proteinExistence type="predicted"/>
<dbReference type="GO" id="GO:0016853">
    <property type="term" value="F:isomerase activity"/>
    <property type="evidence" value="ECO:0007669"/>
    <property type="project" value="UniProtKB-KW"/>
</dbReference>
<sequence>MSSKFTLAVCSEMVFLDLPHIERVKKIHELGFAVEIWDWTQKDIPALAATGAKFTSMTGYISGRLGDKEGAAELLRTAEQSIAVAHALGNPSLNLHGTGLDSKGLPAQPCFDVTPEMWNEAEITLNQIADLGAANGVTFVLENLNLLVDHPNTPFGLARDVIKLVKSVNKPNLKMNFDIYHAQIGEGNLIELLRDALPIIGEIQVADVPGRKEPGTGEINYPMIAKALRAMNYTGVIGMEAWASGDSEVALASFREAFN</sequence>